<dbReference type="EMBL" id="JAHLQT010029865">
    <property type="protein sequence ID" value="KAG7161132.1"/>
    <property type="molecule type" value="Genomic_DNA"/>
</dbReference>
<evidence type="ECO:0000313" key="3">
    <source>
        <dbReference type="Proteomes" id="UP000747542"/>
    </source>
</evidence>
<dbReference type="Proteomes" id="UP000747542">
    <property type="component" value="Unassembled WGS sequence"/>
</dbReference>
<protein>
    <submittedName>
        <fullName evidence="2">Uncharacterized protein</fullName>
    </submittedName>
</protein>
<feature type="region of interest" description="Disordered" evidence="1">
    <location>
        <begin position="1"/>
        <end position="22"/>
    </location>
</feature>
<name>A0A8J5JMM6_HOMAM</name>
<evidence type="ECO:0000313" key="2">
    <source>
        <dbReference type="EMBL" id="KAG7161132.1"/>
    </source>
</evidence>
<organism evidence="2 3">
    <name type="scientific">Homarus americanus</name>
    <name type="common">American lobster</name>
    <dbReference type="NCBI Taxonomy" id="6706"/>
    <lineage>
        <taxon>Eukaryota</taxon>
        <taxon>Metazoa</taxon>
        <taxon>Ecdysozoa</taxon>
        <taxon>Arthropoda</taxon>
        <taxon>Crustacea</taxon>
        <taxon>Multicrustacea</taxon>
        <taxon>Malacostraca</taxon>
        <taxon>Eumalacostraca</taxon>
        <taxon>Eucarida</taxon>
        <taxon>Decapoda</taxon>
        <taxon>Pleocyemata</taxon>
        <taxon>Astacidea</taxon>
        <taxon>Nephropoidea</taxon>
        <taxon>Nephropidae</taxon>
        <taxon>Homarus</taxon>
    </lineage>
</organism>
<reference evidence="2" key="1">
    <citation type="journal article" date="2021" name="Sci. Adv.">
        <title>The American lobster genome reveals insights on longevity, neural, and immune adaptations.</title>
        <authorList>
            <person name="Polinski J.M."/>
            <person name="Zimin A.V."/>
            <person name="Clark K.F."/>
            <person name="Kohn A.B."/>
            <person name="Sadowski N."/>
            <person name="Timp W."/>
            <person name="Ptitsyn A."/>
            <person name="Khanna P."/>
            <person name="Romanova D.Y."/>
            <person name="Williams P."/>
            <person name="Greenwood S.J."/>
            <person name="Moroz L.L."/>
            <person name="Walt D.R."/>
            <person name="Bodnar A.G."/>
        </authorList>
    </citation>
    <scope>NUCLEOTIDE SEQUENCE</scope>
    <source>
        <strain evidence="2">GMGI-L3</strain>
    </source>
</reference>
<sequence length="22" mass="2322">MMTSTASGTRHQVRMSRGGRGG</sequence>
<proteinExistence type="predicted"/>
<comment type="caution">
    <text evidence="2">The sequence shown here is derived from an EMBL/GenBank/DDBJ whole genome shotgun (WGS) entry which is preliminary data.</text>
</comment>
<evidence type="ECO:0000256" key="1">
    <source>
        <dbReference type="SAM" id="MobiDB-lite"/>
    </source>
</evidence>
<gene>
    <name evidence="2" type="ORF">Hamer_G025559</name>
</gene>
<feature type="compositionally biased region" description="Polar residues" evidence="1">
    <location>
        <begin position="1"/>
        <end position="10"/>
    </location>
</feature>
<dbReference type="AlphaFoldDB" id="A0A8J5JMM6"/>
<keyword evidence="3" id="KW-1185">Reference proteome</keyword>
<accession>A0A8J5JMM6</accession>